<dbReference type="EMBL" id="KV426084">
    <property type="protein sequence ID" value="KZV89023.1"/>
    <property type="molecule type" value="Genomic_DNA"/>
</dbReference>
<accession>A0A165FHV8</accession>
<feature type="binding site" evidence="1">
    <location>
        <position position="67"/>
    </location>
    <ligand>
        <name>substrate</name>
    </ligand>
</feature>
<dbReference type="InParanoid" id="A0A165FHV8"/>
<dbReference type="Pfam" id="PF00300">
    <property type="entry name" value="His_Phos_1"/>
    <property type="match status" value="1"/>
</dbReference>
<dbReference type="PANTHER" id="PTHR48100">
    <property type="entry name" value="BROAD-SPECIFICITY PHOSPHATASE YOR283W-RELATED"/>
    <property type="match status" value="1"/>
</dbReference>
<feature type="binding site" evidence="1">
    <location>
        <begin position="16"/>
        <end position="23"/>
    </location>
    <ligand>
        <name>substrate</name>
    </ligand>
</feature>
<name>A0A165FHV8_EXIGL</name>
<dbReference type="CDD" id="cd07067">
    <property type="entry name" value="HP_PGM_like"/>
    <property type="match status" value="1"/>
</dbReference>
<evidence type="ECO:0000256" key="1">
    <source>
        <dbReference type="PIRSR" id="PIRSR613078-2"/>
    </source>
</evidence>
<dbReference type="SUPFAM" id="SSF53254">
    <property type="entry name" value="Phosphoglycerate mutase-like"/>
    <property type="match status" value="1"/>
</dbReference>
<dbReference type="PROSITE" id="PS00175">
    <property type="entry name" value="PG_MUTASE"/>
    <property type="match status" value="1"/>
</dbReference>
<evidence type="ECO:0000313" key="3">
    <source>
        <dbReference type="Proteomes" id="UP000077266"/>
    </source>
</evidence>
<dbReference type="Gene3D" id="3.40.50.1240">
    <property type="entry name" value="Phosphoglycerate mutase-like"/>
    <property type="match status" value="1"/>
</dbReference>
<reference evidence="2 3" key="1">
    <citation type="journal article" date="2016" name="Mol. Biol. Evol.">
        <title>Comparative Genomics of Early-Diverging Mushroom-Forming Fungi Provides Insights into the Origins of Lignocellulose Decay Capabilities.</title>
        <authorList>
            <person name="Nagy L.G."/>
            <person name="Riley R."/>
            <person name="Tritt A."/>
            <person name="Adam C."/>
            <person name="Daum C."/>
            <person name="Floudas D."/>
            <person name="Sun H."/>
            <person name="Yadav J.S."/>
            <person name="Pangilinan J."/>
            <person name="Larsson K.H."/>
            <person name="Matsuura K."/>
            <person name="Barry K."/>
            <person name="Labutti K."/>
            <person name="Kuo R."/>
            <person name="Ohm R.A."/>
            <person name="Bhattacharya S.S."/>
            <person name="Shirouzu T."/>
            <person name="Yoshinaga Y."/>
            <person name="Martin F.M."/>
            <person name="Grigoriev I.V."/>
            <person name="Hibbett D.S."/>
        </authorList>
    </citation>
    <scope>NUCLEOTIDE SEQUENCE [LARGE SCALE GENOMIC DNA]</scope>
    <source>
        <strain evidence="2 3">HHB12029</strain>
    </source>
</reference>
<dbReference type="InterPro" id="IPR029033">
    <property type="entry name" value="His_PPase_superfam"/>
</dbReference>
<dbReference type="GO" id="GO:0016791">
    <property type="term" value="F:phosphatase activity"/>
    <property type="evidence" value="ECO:0007669"/>
    <property type="project" value="TreeGrafter"/>
</dbReference>
<gene>
    <name evidence="2" type="ORF">EXIGLDRAFT_741042</name>
</gene>
<dbReference type="PANTHER" id="PTHR48100:SF54">
    <property type="entry name" value="PHOSPHATASE SPAC5H10.03-RELATED"/>
    <property type="match status" value="1"/>
</dbReference>
<dbReference type="OrthoDB" id="496981at2759"/>
<dbReference type="SMART" id="SM00855">
    <property type="entry name" value="PGAM"/>
    <property type="match status" value="1"/>
</dbReference>
<organism evidence="2 3">
    <name type="scientific">Exidia glandulosa HHB12029</name>
    <dbReference type="NCBI Taxonomy" id="1314781"/>
    <lineage>
        <taxon>Eukaryota</taxon>
        <taxon>Fungi</taxon>
        <taxon>Dikarya</taxon>
        <taxon>Basidiomycota</taxon>
        <taxon>Agaricomycotina</taxon>
        <taxon>Agaricomycetes</taxon>
        <taxon>Auriculariales</taxon>
        <taxon>Exidiaceae</taxon>
        <taxon>Exidia</taxon>
    </lineage>
</organism>
<dbReference type="InterPro" id="IPR013078">
    <property type="entry name" value="His_Pase_superF_clade-1"/>
</dbReference>
<keyword evidence="3" id="KW-1185">Reference proteome</keyword>
<dbReference type="InterPro" id="IPR050275">
    <property type="entry name" value="PGM_Phosphatase"/>
</dbReference>
<evidence type="ECO:0000313" key="2">
    <source>
        <dbReference type="EMBL" id="KZV89023.1"/>
    </source>
</evidence>
<dbReference type="GO" id="GO:0005737">
    <property type="term" value="C:cytoplasm"/>
    <property type="evidence" value="ECO:0007669"/>
    <property type="project" value="TreeGrafter"/>
</dbReference>
<proteinExistence type="predicted"/>
<protein>
    <submittedName>
        <fullName evidence="2">Phosphoglycerate mutase-like protein</fullName>
    </submittedName>
</protein>
<dbReference type="AlphaFoldDB" id="A0A165FHV8"/>
<dbReference type="Proteomes" id="UP000077266">
    <property type="component" value="Unassembled WGS sequence"/>
</dbReference>
<sequence length="213" mass="24114">MTVAPENSTQRIHMIRHGEALHNVDREYAEVDPPLTERGLREAIALGQRLAWQNFAPSAIVTSPMTRTIQTALALFPELLQHKFAAGMPLHIWPELREAHDAICNKGRPRAELQAAYPDLDLSLCSEFWDYEAHSFESAIERAEVVRKRILSLPGFLAFLVQTVTRFENLELRTYRVAENLDGRFGTHENGDFCDFGPTLFVPDSSLDVTTPK</sequence>
<dbReference type="InterPro" id="IPR001345">
    <property type="entry name" value="PG/BPGM_mutase_AS"/>
</dbReference>
<dbReference type="FunCoup" id="A0A165FHV8">
    <property type="interactions" value="367"/>
</dbReference>